<name>A0A8J5K1J6_HOMAM</name>
<accession>A0A8J5K1J6</accession>
<comment type="caution">
    <text evidence="1">The sequence shown here is derived from an EMBL/GenBank/DDBJ whole genome shotgun (WGS) entry which is preliminary data.</text>
</comment>
<keyword evidence="2" id="KW-1185">Reference proteome</keyword>
<dbReference type="SMART" id="SM00718">
    <property type="entry name" value="DM4_12"/>
    <property type="match status" value="1"/>
</dbReference>
<evidence type="ECO:0000313" key="1">
    <source>
        <dbReference type="EMBL" id="KAG7168542.1"/>
    </source>
</evidence>
<dbReference type="PANTHER" id="PTHR21398">
    <property type="entry name" value="AGAP007094-PA"/>
    <property type="match status" value="1"/>
</dbReference>
<reference evidence="1" key="1">
    <citation type="journal article" date="2021" name="Sci. Adv.">
        <title>The American lobster genome reveals insights on longevity, neural, and immune adaptations.</title>
        <authorList>
            <person name="Polinski J.M."/>
            <person name="Zimin A.V."/>
            <person name="Clark K.F."/>
            <person name="Kohn A.B."/>
            <person name="Sadowski N."/>
            <person name="Timp W."/>
            <person name="Ptitsyn A."/>
            <person name="Khanna P."/>
            <person name="Romanova D.Y."/>
            <person name="Williams P."/>
            <person name="Greenwood S.J."/>
            <person name="Moroz L.L."/>
            <person name="Walt D.R."/>
            <person name="Bodnar A.G."/>
        </authorList>
    </citation>
    <scope>NUCLEOTIDE SEQUENCE</scope>
    <source>
        <strain evidence="1">GMGI-L3</strain>
    </source>
</reference>
<dbReference type="EMBL" id="JAHLQT010020073">
    <property type="protein sequence ID" value="KAG7168542.1"/>
    <property type="molecule type" value="Genomic_DNA"/>
</dbReference>
<dbReference type="Proteomes" id="UP000747542">
    <property type="component" value="Unassembled WGS sequence"/>
</dbReference>
<gene>
    <name evidence="1" type="ORF">Hamer_G002628</name>
</gene>
<organism evidence="1 2">
    <name type="scientific">Homarus americanus</name>
    <name type="common">American lobster</name>
    <dbReference type="NCBI Taxonomy" id="6706"/>
    <lineage>
        <taxon>Eukaryota</taxon>
        <taxon>Metazoa</taxon>
        <taxon>Ecdysozoa</taxon>
        <taxon>Arthropoda</taxon>
        <taxon>Crustacea</taxon>
        <taxon>Multicrustacea</taxon>
        <taxon>Malacostraca</taxon>
        <taxon>Eumalacostraca</taxon>
        <taxon>Eucarida</taxon>
        <taxon>Decapoda</taxon>
        <taxon>Pleocyemata</taxon>
        <taxon>Astacidea</taxon>
        <taxon>Nephropoidea</taxon>
        <taxon>Nephropidae</taxon>
        <taxon>Homarus</taxon>
    </lineage>
</organism>
<protein>
    <submittedName>
        <fullName evidence="1">Putative DM4/DM12 family-like protein 7</fullName>
    </submittedName>
</protein>
<dbReference type="Pfam" id="PF07841">
    <property type="entry name" value="DM4_12"/>
    <property type="match status" value="1"/>
</dbReference>
<dbReference type="InterPro" id="IPR006631">
    <property type="entry name" value="DM4_12"/>
</dbReference>
<dbReference type="PANTHER" id="PTHR21398:SF6">
    <property type="entry name" value="AGAP007094-PA"/>
    <property type="match status" value="1"/>
</dbReference>
<proteinExistence type="predicted"/>
<dbReference type="AlphaFoldDB" id="A0A8J5K1J6"/>
<evidence type="ECO:0000313" key="2">
    <source>
        <dbReference type="Proteomes" id="UP000747542"/>
    </source>
</evidence>
<sequence length="282" mass="31168">MNADSTSLQRSPEPLTLVMTIDILINPGSVVTPLRPLWFTYFTLSVPLGDRNFDAIQLATAVTFAFRIQINLYTLFNGQSRIGRNFGVQTASIYISYSYPLYQAEQTDGTINTVALSNMGVGLVFFVAALLGEPTTSSRRASRSIQEDQLDLFRQIEDNIATMGLDGHACILRFICEMQTNRFSSSSIFGEIFSLVFTPKPGEDYILLKDYIAAEMAGQEADRTAGPTLTCAERYLTCPVSVFAFLRHIHNGLGFSTQGDRPLNATSSNLQENLILPMDSDL</sequence>